<organism evidence="5 6">
    <name type="scientific">Streptomyces halobius</name>
    <dbReference type="NCBI Taxonomy" id="2879846"/>
    <lineage>
        <taxon>Bacteria</taxon>
        <taxon>Bacillati</taxon>
        <taxon>Actinomycetota</taxon>
        <taxon>Actinomycetes</taxon>
        <taxon>Kitasatosporales</taxon>
        <taxon>Streptomycetaceae</taxon>
        <taxon>Streptomyces</taxon>
    </lineage>
</organism>
<dbReference type="PANTHER" id="PTHR32089:SF112">
    <property type="entry name" value="LYSOZYME-LIKE PROTEIN-RELATED"/>
    <property type="match status" value="1"/>
</dbReference>
<dbReference type="CDD" id="cd06225">
    <property type="entry name" value="HAMP"/>
    <property type="match status" value="2"/>
</dbReference>
<reference evidence="5" key="1">
    <citation type="submission" date="2021-10" db="EMBL/GenBank/DDBJ databases">
        <title>Streptomyces nigrumlapis sp.nov.,an antimicrobial producing actinobacterium isolated from Black Gobi rocks.</title>
        <authorList>
            <person name="Wen Y."/>
            <person name="Zhang W."/>
            <person name="Liu X.G."/>
        </authorList>
    </citation>
    <scope>NUCLEOTIDE SEQUENCE</scope>
    <source>
        <strain evidence="5">ST13-2-2</strain>
    </source>
</reference>
<feature type="domain" description="HAMP" evidence="4">
    <location>
        <begin position="325"/>
        <end position="377"/>
    </location>
</feature>
<keyword evidence="3" id="KW-0472">Membrane</keyword>
<keyword evidence="1 3" id="KW-0812">Transmembrane</keyword>
<dbReference type="Gene3D" id="6.10.340.10">
    <property type="match status" value="1"/>
</dbReference>
<dbReference type="EMBL" id="CP086322">
    <property type="protein sequence ID" value="UQA98068.1"/>
    <property type="molecule type" value="Genomic_DNA"/>
</dbReference>
<evidence type="ECO:0000313" key="6">
    <source>
        <dbReference type="Proteomes" id="UP000830115"/>
    </source>
</evidence>
<feature type="transmembrane region" description="Helical" evidence="3">
    <location>
        <begin position="680"/>
        <end position="701"/>
    </location>
</feature>
<evidence type="ECO:0000256" key="1">
    <source>
        <dbReference type="ARBA" id="ARBA00022692"/>
    </source>
</evidence>
<dbReference type="SMART" id="SM00304">
    <property type="entry name" value="HAMP"/>
    <property type="match status" value="2"/>
</dbReference>
<protein>
    <submittedName>
        <fullName evidence="5">HAMP domain-containing protein</fullName>
    </submittedName>
</protein>
<keyword evidence="6" id="KW-1185">Reference proteome</keyword>
<evidence type="ECO:0000256" key="2">
    <source>
        <dbReference type="ARBA" id="ARBA00022989"/>
    </source>
</evidence>
<sequence>MSLLGGIRPPIAVLSALLLALAGLTAVGLGGSQESVPKAVFTSQQHFAEDGAIALRASLDESVTDFQRAAALASAGPPADADHVLDTLGNVYEKWRGTAVVDIASGKLRAARGESLPLAAIDRTKLADDGGLAPRMVRLRNGETRLLSLALLSWEGRPQQLLVGSSSLKVPGISLGAFRSIAVVDTKGTVLSSDGIPEPEQVLTDLQRKEAGRSRRQLSAFARDAAVKAAQHPAKAKELGSGGFPGVSGSLTGEAHAGERAVAGYATLATTDPKEHSTATGLGLTVVAMVPVTEEPGGTADSLFGLLAAAALLLIGALTVGLLLGTVQRPLLQLFLESRRLSRGDLARPVRVPRHGEAARIGRALESLRGQLLGERPEHASFASGPPDAVHRHRPAAGPRRIPGLRLLGKTGTRGLLAVCACLLLAWSAPLGFLLNRTDGTVTVPQQLVNDQRERTDTLADRVRRALNEGHTDLTSVASLLGADTTAGQAQTLLHRTLYEHHRYRSLYVVDANGGVLSRVGEDPRATDGAGRDRQLAVVNDHGKEPVIVGAASVPGRKGATVVGEFRIDFLNALLKRPGLGQIRLVDADHRVIGGNTGYRAFQDLPAERLDRLVTAVNLKAGSAKRAGGILSRTGEGAKVAAAAPFTGGGVAEPLGWTVVSWQSATHLDTPESIREHRSLLAGLLGLTAAAACLGWLHIVVVRPLRELAGQAETLAAGDRRTVLYPRHHDEVGAVSRSLELIRQRLPARSAPAGRPAPTSDPRN</sequence>
<feature type="domain" description="HAMP" evidence="4">
    <location>
        <begin position="699"/>
        <end position="751"/>
    </location>
</feature>
<feature type="transmembrane region" description="Helical" evidence="3">
    <location>
        <begin position="303"/>
        <end position="324"/>
    </location>
</feature>
<evidence type="ECO:0000259" key="4">
    <source>
        <dbReference type="PROSITE" id="PS50885"/>
    </source>
</evidence>
<keyword evidence="2 3" id="KW-1133">Transmembrane helix</keyword>
<dbReference type="Pfam" id="PF00672">
    <property type="entry name" value="HAMP"/>
    <property type="match status" value="2"/>
</dbReference>
<dbReference type="PROSITE" id="PS50885">
    <property type="entry name" value="HAMP"/>
    <property type="match status" value="2"/>
</dbReference>
<dbReference type="InterPro" id="IPR003660">
    <property type="entry name" value="HAMP_dom"/>
</dbReference>
<evidence type="ECO:0000256" key="3">
    <source>
        <dbReference type="SAM" id="Phobius"/>
    </source>
</evidence>
<gene>
    <name evidence="5" type="ORF">K9S39_35385</name>
</gene>
<evidence type="ECO:0000313" key="5">
    <source>
        <dbReference type="EMBL" id="UQA98068.1"/>
    </source>
</evidence>
<dbReference type="SUPFAM" id="SSF158472">
    <property type="entry name" value="HAMP domain-like"/>
    <property type="match status" value="1"/>
</dbReference>
<dbReference type="RefSeq" id="WP_248869100.1">
    <property type="nucleotide sequence ID" value="NZ_CP086322.1"/>
</dbReference>
<proteinExistence type="predicted"/>
<name>A0ABY4MLX9_9ACTN</name>
<dbReference type="PANTHER" id="PTHR32089">
    <property type="entry name" value="METHYL-ACCEPTING CHEMOTAXIS PROTEIN MCPB"/>
    <property type="match status" value="1"/>
</dbReference>
<dbReference type="Proteomes" id="UP000830115">
    <property type="component" value="Chromosome"/>
</dbReference>
<accession>A0ABY4MLX9</accession>
<feature type="transmembrane region" description="Helical" evidence="3">
    <location>
        <begin position="415"/>
        <end position="435"/>
    </location>
</feature>